<reference evidence="3" key="1">
    <citation type="journal article" date="2022" name="bioRxiv">
        <title>Sequencing and chromosome-scale assembly of the giantPleurodeles waltlgenome.</title>
        <authorList>
            <person name="Brown T."/>
            <person name="Elewa A."/>
            <person name="Iarovenko S."/>
            <person name="Subramanian E."/>
            <person name="Araus A.J."/>
            <person name="Petzold A."/>
            <person name="Susuki M."/>
            <person name="Suzuki K.-i.T."/>
            <person name="Hayashi T."/>
            <person name="Toyoda A."/>
            <person name="Oliveira C."/>
            <person name="Osipova E."/>
            <person name="Leigh N.D."/>
            <person name="Simon A."/>
            <person name="Yun M.H."/>
        </authorList>
    </citation>
    <scope>NUCLEOTIDE SEQUENCE</scope>
    <source>
        <strain evidence="3">20211129_DDA</strain>
        <tissue evidence="3">Liver</tissue>
    </source>
</reference>
<feature type="transmembrane region" description="Helical" evidence="2">
    <location>
        <begin position="14"/>
        <end position="34"/>
    </location>
</feature>
<dbReference type="Proteomes" id="UP001066276">
    <property type="component" value="Chromosome 3_1"/>
</dbReference>
<protein>
    <submittedName>
        <fullName evidence="3">Uncharacterized protein</fullName>
    </submittedName>
</protein>
<comment type="caution">
    <text evidence="3">The sequence shown here is derived from an EMBL/GenBank/DDBJ whole genome shotgun (WGS) entry which is preliminary data.</text>
</comment>
<organism evidence="3 4">
    <name type="scientific">Pleurodeles waltl</name>
    <name type="common">Iberian ribbed newt</name>
    <dbReference type="NCBI Taxonomy" id="8319"/>
    <lineage>
        <taxon>Eukaryota</taxon>
        <taxon>Metazoa</taxon>
        <taxon>Chordata</taxon>
        <taxon>Craniata</taxon>
        <taxon>Vertebrata</taxon>
        <taxon>Euteleostomi</taxon>
        <taxon>Amphibia</taxon>
        <taxon>Batrachia</taxon>
        <taxon>Caudata</taxon>
        <taxon>Salamandroidea</taxon>
        <taxon>Salamandridae</taxon>
        <taxon>Pleurodelinae</taxon>
        <taxon>Pleurodeles</taxon>
    </lineage>
</organism>
<keyword evidence="2" id="KW-1133">Transmembrane helix</keyword>
<keyword evidence="2" id="KW-0472">Membrane</keyword>
<evidence type="ECO:0000313" key="4">
    <source>
        <dbReference type="Proteomes" id="UP001066276"/>
    </source>
</evidence>
<keyword evidence="4" id="KW-1185">Reference proteome</keyword>
<dbReference type="AlphaFoldDB" id="A0AAV7UI10"/>
<dbReference type="EMBL" id="JANPWB010000005">
    <property type="protein sequence ID" value="KAJ1188371.1"/>
    <property type="molecule type" value="Genomic_DNA"/>
</dbReference>
<proteinExistence type="predicted"/>
<keyword evidence="2" id="KW-0812">Transmembrane</keyword>
<sequence length="229" mass="25699">MPEERVGSFRSSPFSLPVFYVCGYPLFFLIFWYLQCQGKCRERARAPATSNLCTQLTVNIWGRSSWRLRREAGARGEGETRRRESSLETKPQEGAPRDKTEPASPERTQGVTGSQEEHRGDKRLINGVSAAWIPRYPSVSKRGCSPSLGWRCASFLHSQGGWQVGIAWQDNGKCLTSLGLHREGGCSEVCVSGRSPTFCMVSRFVDPQLEREVDHSSHKKRIIIKLGHA</sequence>
<accession>A0AAV7UI10</accession>
<evidence type="ECO:0000313" key="3">
    <source>
        <dbReference type="EMBL" id="KAJ1188371.1"/>
    </source>
</evidence>
<feature type="compositionally biased region" description="Basic and acidic residues" evidence="1">
    <location>
        <begin position="72"/>
        <end position="101"/>
    </location>
</feature>
<name>A0AAV7UI10_PLEWA</name>
<feature type="region of interest" description="Disordered" evidence="1">
    <location>
        <begin position="72"/>
        <end position="120"/>
    </location>
</feature>
<evidence type="ECO:0000256" key="2">
    <source>
        <dbReference type="SAM" id="Phobius"/>
    </source>
</evidence>
<gene>
    <name evidence="3" type="ORF">NDU88_005132</name>
</gene>
<evidence type="ECO:0000256" key="1">
    <source>
        <dbReference type="SAM" id="MobiDB-lite"/>
    </source>
</evidence>